<evidence type="ECO:0000256" key="6">
    <source>
        <dbReference type="ARBA" id="ARBA00023329"/>
    </source>
</evidence>
<keyword evidence="7" id="KW-0732">Signal</keyword>
<comment type="similarity">
    <text evidence="3">Belongs to the zona pellucida-binding protein Sp38 family.</text>
</comment>
<dbReference type="Proteomes" id="UP000297703">
    <property type="component" value="Unassembled WGS sequence"/>
</dbReference>
<keyword evidence="5" id="KW-0325">Glycoprotein</keyword>
<dbReference type="OrthoDB" id="9403351at2759"/>
<dbReference type="InterPro" id="IPR048805">
    <property type="entry name" value="ZPBP1/2_C"/>
</dbReference>
<dbReference type="Pfam" id="PF07354">
    <property type="entry name" value="Sp38"/>
    <property type="match status" value="1"/>
</dbReference>
<dbReference type="InterPro" id="IPR048806">
    <property type="entry name" value="ZPBP1/2_N"/>
</dbReference>
<proteinExistence type="inferred from homology"/>
<dbReference type="GO" id="GO:0001669">
    <property type="term" value="C:acrosomal vesicle"/>
    <property type="evidence" value="ECO:0007669"/>
    <property type="project" value="UniProtKB-SubCell"/>
</dbReference>
<comment type="caution">
    <text evidence="10">The sequence shown here is derived from an EMBL/GenBank/DDBJ whole genome shotgun (WGS) entry which is preliminary data.</text>
</comment>
<dbReference type="GO" id="GO:0007339">
    <property type="term" value="P:binding of sperm to zona pellucida"/>
    <property type="evidence" value="ECO:0007669"/>
    <property type="project" value="InterPro"/>
</dbReference>
<dbReference type="Pfam" id="PF20626">
    <property type="entry name" value="EGF_Sp38_C"/>
    <property type="match status" value="1"/>
</dbReference>
<dbReference type="PANTHER" id="PTHR15443">
    <property type="entry name" value="ZONA PELLUCIDA BINDING PROTEIN SP38"/>
    <property type="match status" value="1"/>
</dbReference>
<feature type="chain" id="PRO_5020029184" evidence="7">
    <location>
        <begin position="36"/>
        <end position="347"/>
    </location>
</feature>
<evidence type="ECO:0000256" key="4">
    <source>
        <dbReference type="ARBA" id="ARBA00022525"/>
    </source>
</evidence>
<dbReference type="GO" id="GO:0032259">
    <property type="term" value="P:methylation"/>
    <property type="evidence" value="ECO:0007669"/>
    <property type="project" value="UniProtKB-KW"/>
</dbReference>
<dbReference type="GO" id="GO:0005576">
    <property type="term" value="C:extracellular region"/>
    <property type="evidence" value="ECO:0007669"/>
    <property type="project" value="UniProtKB-SubCell"/>
</dbReference>
<evidence type="ECO:0000313" key="11">
    <source>
        <dbReference type="Proteomes" id="UP000297703"/>
    </source>
</evidence>
<dbReference type="GO" id="GO:0002199">
    <property type="term" value="C:zona pellucida receptor complex"/>
    <property type="evidence" value="ECO:0007669"/>
    <property type="project" value="TreeGrafter"/>
</dbReference>
<keyword evidence="11" id="KW-1185">Reference proteome</keyword>
<evidence type="ECO:0000313" key="10">
    <source>
        <dbReference type="EMBL" id="TFK10572.1"/>
    </source>
</evidence>
<keyword evidence="10" id="KW-0489">Methyltransferase</keyword>
<sequence length="347" mass="39823">MQGGGWGLSPPLYSASRLSLGVLLNALFALTQVEAAIDEEQYSVKVIKKNYIYGNIKHQVNIYVKVYTNSPFLVCMDLALSQKEVIDPNYLWIGPSGKNLKGNYINLTETGKLMVRGFQESMSGSYTCTLSYKTINTDIQEEREKFKTYKFMVYAYREPDYTYQISVRFTTKECRLAANGQFFEELKKILNDLISDLTCHVIEPSYKCHVIKIPKHGLLDELFVTFQVNPFAPGWEAVCQQISYDCEDVTNRRVQEARDLIEEFFHKQTYVLKHEFRNVPAIHYIDHSFEVTRIDSCRPGFGKNDDTHNDCASCCVVCDPGTYSPNNEVRCRICTSIRIKHYGAKSC</sequence>
<reference evidence="10 11" key="1">
    <citation type="submission" date="2019-04" db="EMBL/GenBank/DDBJ databases">
        <title>Draft genome of the big-headed turtle Platysternon megacephalum.</title>
        <authorList>
            <person name="Gong S."/>
        </authorList>
    </citation>
    <scope>NUCLEOTIDE SEQUENCE [LARGE SCALE GENOMIC DNA]</scope>
    <source>
        <strain evidence="10">DO16091913</strain>
        <tissue evidence="10">Muscle</tissue>
    </source>
</reference>
<evidence type="ECO:0000256" key="7">
    <source>
        <dbReference type="SAM" id="SignalP"/>
    </source>
</evidence>
<feature type="signal peptide" evidence="7">
    <location>
        <begin position="1"/>
        <end position="35"/>
    </location>
</feature>
<feature type="domain" description="Zona-pellucida-binding protein 1/2 N-terminal" evidence="8">
    <location>
        <begin position="60"/>
        <end position="157"/>
    </location>
</feature>
<keyword evidence="10" id="KW-0808">Transferase</keyword>
<keyword evidence="4" id="KW-0964">Secreted</keyword>
<evidence type="ECO:0000256" key="3">
    <source>
        <dbReference type="ARBA" id="ARBA00007196"/>
    </source>
</evidence>
<dbReference type="EMBL" id="QXTE01000039">
    <property type="protein sequence ID" value="TFK10572.1"/>
    <property type="molecule type" value="Genomic_DNA"/>
</dbReference>
<name>A0A4D9ETS7_9SAUR</name>
<dbReference type="AlphaFoldDB" id="A0A4D9ETS7"/>
<dbReference type="GO" id="GO:0008168">
    <property type="term" value="F:methyltransferase activity"/>
    <property type="evidence" value="ECO:0007669"/>
    <property type="project" value="UniProtKB-KW"/>
</dbReference>
<evidence type="ECO:0000259" key="9">
    <source>
        <dbReference type="Pfam" id="PF20626"/>
    </source>
</evidence>
<comment type="subcellular location">
    <subcellularLocation>
        <location evidence="1">Cytoplasmic vesicle</location>
        <location evidence="1">Secretory vesicle</location>
        <location evidence="1">Acrosome</location>
    </subcellularLocation>
    <subcellularLocation>
        <location evidence="2">Secreted</location>
    </subcellularLocation>
</comment>
<protein>
    <submittedName>
        <fullName evidence="10">Lysine-specific demethylase 4C</fullName>
    </submittedName>
</protein>
<organism evidence="10 11">
    <name type="scientific">Platysternon megacephalum</name>
    <name type="common">big-headed turtle</name>
    <dbReference type="NCBI Taxonomy" id="55544"/>
    <lineage>
        <taxon>Eukaryota</taxon>
        <taxon>Metazoa</taxon>
        <taxon>Chordata</taxon>
        <taxon>Craniata</taxon>
        <taxon>Vertebrata</taxon>
        <taxon>Euteleostomi</taxon>
        <taxon>Archelosauria</taxon>
        <taxon>Testudinata</taxon>
        <taxon>Testudines</taxon>
        <taxon>Cryptodira</taxon>
        <taxon>Durocryptodira</taxon>
        <taxon>Testudinoidea</taxon>
        <taxon>Platysternidae</taxon>
        <taxon>Platysternon</taxon>
    </lineage>
</organism>
<evidence type="ECO:0000256" key="2">
    <source>
        <dbReference type="ARBA" id="ARBA00004613"/>
    </source>
</evidence>
<dbReference type="GO" id="GO:0001675">
    <property type="term" value="P:acrosome assembly"/>
    <property type="evidence" value="ECO:0007669"/>
    <property type="project" value="TreeGrafter"/>
</dbReference>
<reference evidence="10 11" key="2">
    <citation type="submission" date="2019-04" db="EMBL/GenBank/DDBJ databases">
        <title>The genome sequence of big-headed turtle.</title>
        <authorList>
            <person name="Gong S."/>
        </authorList>
    </citation>
    <scope>NUCLEOTIDE SEQUENCE [LARGE SCALE GENOMIC DNA]</scope>
    <source>
        <strain evidence="10">DO16091913</strain>
        <tissue evidence="10">Muscle</tissue>
    </source>
</reference>
<dbReference type="PANTHER" id="PTHR15443:SF4">
    <property type="entry name" value="ZONA PELLUCIDA-BINDING PROTEIN 2"/>
    <property type="match status" value="1"/>
</dbReference>
<evidence type="ECO:0000256" key="1">
    <source>
        <dbReference type="ARBA" id="ARBA00004218"/>
    </source>
</evidence>
<gene>
    <name evidence="10" type="ORF">DR999_PMT05970</name>
</gene>
<keyword evidence="6" id="KW-0968">Cytoplasmic vesicle</keyword>
<accession>A0A4D9ETS7</accession>
<evidence type="ECO:0000259" key="8">
    <source>
        <dbReference type="Pfam" id="PF07354"/>
    </source>
</evidence>
<dbReference type="STRING" id="55544.A0A4D9ETS7"/>
<dbReference type="InterPro" id="IPR010857">
    <property type="entry name" value="Sp38-bd"/>
</dbReference>
<feature type="domain" description="Zona-pellucida-binding protein 1/2 C-terminal" evidence="9">
    <location>
        <begin position="297"/>
        <end position="347"/>
    </location>
</feature>
<evidence type="ECO:0000256" key="5">
    <source>
        <dbReference type="ARBA" id="ARBA00023180"/>
    </source>
</evidence>